<protein>
    <submittedName>
        <fullName evidence="3">PilN domain-containing protein</fullName>
    </submittedName>
</protein>
<name>A0ABZ1BUA5_9FIRM</name>
<keyword evidence="2" id="KW-0812">Transmembrane</keyword>
<accession>A0ABZ1BUA5</accession>
<keyword evidence="2" id="KW-0472">Membrane</keyword>
<gene>
    <name evidence="3" type="ORF">U7230_09615</name>
</gene>
<dbReference type="RefSeq" id="WP_324715626.1">
    <property type="nucleotide sequence ID" value="NZ_CP141615.1"/>
</dbReference>
<sequence>MRVNLIPPEDRVKQGLVPLEPILGVVGVFLVTVAVVLGNFNQQQLAEAERRVTSLRRVVAELQPYQEELARVRDETRRVEEALKAGTGQSEAQAGVRPLSELARRMADAARRPGTVWLTRLAWSQGRLQLEGLATDAASVTAFLAHLTADGVLRQTQGSVSAEGAGGVVRFSCELAVSPAGEAAPGAAPGSSAGSTAAGERR</sequence>
<evidence type="ECO:0000256" key="1">
    <source>
        <dbReference type="SAM" id="MobiDB-lite"/>
    </source>
</evidence>
<organism evidence="3 4">
    <name type="scientific">Carboxydichorda subterranea</name>
    <dbReference type="NCBI Taxonomy" id="3109565"/>
    <lineage>
        <taxon>Bacteria</taxon>
        <taxon>Bacillati</taxon>
        <taxon>Bacillota</taxon>
        <taxon>Limnochordia</taxon>
        <taxon>Limnochordales</taxon>
        <taxon>Geochordaceae</taxon>
        <taxon>Carboxydichorda</taxon>
    </lineage>
</organism>
<dbReference type="PANTHER" id="PTHR40278">
    <property type="entry name" value="DNA UTILIZATION PROTEIN HOFN"/>
    <property type="match status" value="1"/>
</dbReference>
<dbReference type="InterPro" id="IPR007813">
    <property type="entry name" value="PilN"/>
</dbReference>
<dbReference type="InterPro" id="IPR052534">
    <property type="entry name" value="Extracell_DNA_Util/SecSys_Comp"/>
</dbReference>
<dbReference type="EMBL" id="CP141615">
    <property type="protein sequence ID" value="WRP16354.1"/>
    <property type="molecule type" value="Genomic_DNA"/>
</dbReference>
<evidence type="ECO:0000313" key="4">
    <source>
        <dbReference type="Proteomes" id="UP001332192"/>
    </source>
</evidence>
<proteinExistence type="predicted"/>
<evidence type="ECO:0000256" key="2">
    <source>
        <dbReference type="SAM" id="Phobius"/>
    </source>
</evidence>
<dbReference type="PANTHER" id="PTHR40278:SF1">
    <property type="entry name" value="DNA UTILIZATION PROTEIN HOFN"/>
    <property type="match status" value="1"/>
</dbReference>
<dbReference type="Pfam" id="PF05137">
    <property type="entry name" value="PilN"/>
    <property type="match status" value="1"/>
</dbReference>
<reference evidence="3 4" key="1">
    <citation type="journal article" date="2024" name="Front. Microbiol.">
        <title>Novel thermophilic genera Geochorda gen. nov. and Carboxydochorda gen. nov. from the deep terrestrial subsurface reveal the ecophysiological diversity in the class Limnochordia.</title>
        <authorList>
            <person name="Karnachuk O.V."/>
            <person name="Lukina A.P."/>
            <person name="Avakyan M.R."/>
            <person name="Kadnikov V.V."/>
            <person name="Begmatov S."/>
            <person name="Beletsky A.V."/>
            <person name="Vlasova K.G."/>
            <person name="Novikov A.A."/>
            <person name="Shcherbakova V.A."/>
            <person name="Mardanov A.V."/>
            <person name="Ravin N.V."/>
        </authorList>
    </citation>
    <scope>NUCLEOTIDE SEQUENCE [LARGE SCALE GENOMIC DNA]</scope>
    <source>
        <strain evidence="3 4">L945</strain>
    </source>
</reference>
<feature type="transmembrane region" description="Helical" evidence="2">
    <location>
        <begin position="22"/>
        <end position="41"/>
    </location>
</feature>
<dbReference type="Proteomes" id="UP001332192">
    <property type="component" value="Chromosome"/>
</dbReference>
<keyword evidence="2" id="KW-1133">Transmembrane helix</keyword>
<feature type="region of interest" description="Disordered" evidence="1">
    <location>
        <begin position="180"/>
        <end position="202"/>
    </location>
</feature>
<evidence type="ECO:0000313" key="3">
    <source>
        <dbReference type="EMBL" id="WRP16354.1"/>
    </source>
</evidence>
<keyword evidence="4" id="KW-1185">Reference proteome</keyword>